<accession>A0A2P2QHD5</accession>
<evidence type="ECO:0000313" key="1">
    <source>
        <dbReference type="EMBL" id="MBX66411.1"/>
    </source>
</evidence>
<name>A0A2P2QHD5_RHIMU</name>
<dbReference type="EMBL" id="GGEC01085927">
    <property type="protein sequence ID" value="MBX66411.1"/>
    <property type="molecule type" value="Transcribed_RNA"/>
</dbReference>
<dbReference type="AlphaFoldDB" id="A0A2P2QHD5"/>
<reference evidence="1" key="1">
    <citation type="submission" date="2018-02" db="EMBL/GenBank/DDBJ databases">
        <title>Rhizophora mucronata_Transcriptome.</title>
        <authorList>
            <person name="Meera S.P."/>
            <person name="Sreeshan A."/>
            <person name="Augustine A."/>
        </authorList>
    </citation>
    <scope>NUCLEOTIDE SEQUENCE</scope>
    <source>
        <tissue evidence="1">Leaf</tissue>
    </source>
</reference>
<proteinExistence type="predicted"/>
<protein>
    <submittedName>
        <fullName evidence="1">Uncharacterized protein</fullName>
    </submittedName>
</protein>
<sequence length="28" mass="3510">MYWVRMVFIAAIILFAVHRVFYGPWLFY</sequence>
<organism evidence="1">
    <name type="scientific">Rhizophora mucronata</name>
    <name type="common">Asiatic mangrove</name>
    <dbReference type="NCBI Taxonomy" id="61149"/>
    <lineage>
        <taxon>Eukaryota</taxon>
        <taxon>Viridiplantae</taxon>
        <taxon>Streptophyta</taxon>
        <taxon>Embryophyta</taxon>
        <taxon>Tracheophyta</taxon>
        <taxon>Spermatophyta</taxon>
        <taxon>Magnoliopsida</taxon>
        <taxon>eudicotyledons</taxon>
        <taxon>Gunneridae</taxon>
        <taxon>Pentapetalae</taxon>
        <taxon>rosids</taxon>
        <taxon>fabids</taxon>
        <taxon>Malpighiales</taxon>
        <taxon>Rhizophoraceae</taxon>
        <taxon>Rhizophora</taxon>
    </lineage>
</organism>